<dbReference type="InterPro" id="IPR035986">
    <property type="entry name" value="PKD_dom_sf"/>
</dbReference>
<dbReference type="NCBIfam" id="TIGR04183">
    <property type="entry name" value="Por_Secre_tail"/>
    <property type="match status" value="1"/>
</dbReference>
<dbReference type="SMART" id="SM00089">
    <property type="entry name" value="PKD"/>
    <property type="match status" value="3"/>
</dbReference>
<dbReference type="SUPFAM" id="SSF49299">
    <property type="entry name" value="PKD domain"/>
    <property type="match status" value="4"/>
</dbReference>
<dbReference type="EMBL" id="CP080429">
    <property type="protein sequence ID" value="QYJ68826.1"/>
    <property type="molecule type" value="Genomic_DNA"/>
</dbReference>
<name>A0ABX8VCR8_9FLAO</name>
<keyword evidence="1" id="KW-0732">Signal</keyword>
<proteinExistence type="predicted"/>
<gene>
    <name evidence="3" type="ORF">K1I41_02800</name>
</gene>
<dbReference type="PROSITE" id="PS50093">
    <property type="entry name" value="PKD"/>
    <property type="match status" value="2"/>
</dbReference>
<dbReference type="InterPro" id="IPR022409">
    <property type="entry name" value="PKD/Chitinase_dom"/>
</dbReference>
<dbReference type="InterPro" id="IPR013783">
    <property type="entry name" value="Ig-like_fold"/>
</dbReference>
<evidence type="ECO:0000259" key="2">
    <source>
        <dbReference type="PROSITE" id="PS50093"/>
    </source>
</evidence>
<accession>A0ABX8VCR8</accession>
<keyword evidence="4" id="KW-1185">Reference proteome</keyword>
<organism evidence="3 4">
    <name type="scientific">Flavobacterium litorale</name>
    <dbReference type="NCBI Taxonomy" id="2856519"/>
    <lineage>
        <taxon>Bacteria</taxon>
        <taxon>Pseudomonadati</taxon>
        <taxon>Bacteroidota</taxon>
        <taxon>Flavobacteriia</taxon>
        <taxon>Flavobacteriales</taxon>
        <taxon>Flavobacteriaceae</taxon>
        <taxon>Flavobacterium</taxon>
    </lineage>
</organism>
<dbReference type="CDD" id="cd00146">
    <property type="entry name" value="PKD"/>
    <property type="match status" value="2"/>
</dbReference>
<dbReference type="Gene3D" id="2.60.40.10">
    <property type="entry name" value="Immunoglobulins"/>
    <property type="match status" value="4"/>
</dbReference>
<dbReference type="InterPro" id="IPR000601">
    <property type="entry name" value="PKD_dom"/>
</dbReference>
<reference evidence="3 4" key="1">
    <citation type="submission" date="2021-07" db="EMBL/GenBank/DDBJ databases">
        <title>Flavobacterium WSW3-B6 sp.nov, isolated from seaweed.</title>
        <authorList>
            <person name="Muhammad N."/>
            <person name="Ho H."/>
            <person name="Lee Y.-J."/>
            <person name="Nguyen T."/>
            <person name="Ho J."/>
            <person name="Kim S.-G."/>
        </authorList>
    </citation>
    <scope>NUCLEOTIDE SEQUENCE [LARGE SCALE GENOMIC DNA]</scope>
    <source>
        <strain evidence="3 4">WSW3-B6</strain>
    </source>
</reference>
<dbReference type="Pfam" id="PF18962">
    <property type="entry name" value="Por_Secre_tail"/>
    <property type="match status" value="1"/>
</dbReference>
<feature type="domain" description="PKD" evidence="2">
    <location>
        <begin position="166"/>
        <end position="232"/>
    </location>
</feature>
<protein>
    <submittedName>
        <fullName evidence="3">PKD domain-containing protein</fullName>
    </submittedName>
</protein>
<dbReference type="Pfam" id="PF18911">
    <property type="entry name" value="PKD_4"/>
    <property type="match status" value="3"/>
</dbReference>
<sequence>MEKNTTLWQGRRYKLFLFALFGLMIFTGNTYAQSIEITWDSEVGCLVYDEQREKYEEDIQDGPCVRVCEFSSVTYNLTGNSANWQSTAWTATGGTIASSSLTSCTVNWGAAGAGTLMAAITKNDNTIEEVEICIEIIDSPKARFGLLPDLGSNFAQVCLEDILQFVNLSNPNGGSDLISYYWDFGDGNFSSEFEPTHSYDSPGGYTVVLTVTNACNCTSRYKMEIEVGEGGFQITCPSVVCEGGQGSYMVPEEIADKCGYKEENWSVEGGTILSYEPNGGSVQVIWDNVGSSGFGYVTYDASDCGMECGSIVTVEVPVIQAQGTIVGDLVMCTNSQSLYKLPQWPSTNFDWTLDAGSTGATLTTTENKNEIVIQSTSNTGQVILNATYYNTLLNCGGVATITVSIRDRAVFTGDIDLCNNTTGNYALQSGSGNWTLTGPGGTFTGSGSSFSHLYTVAGNYTLTVTGSTFCQPEELDILVRAAEAAPSGITGPTVVCRDTPTAYSVTNTVPGTQIGWEVIGGSIAGSNYGDQVDIIFTGAGPYTINVWRETINAPSCRSDQTTITVTEPVVTSNITGDTTVCSSNYEMYDAGYADGDDYIWTITPATAGSVSSGNGTDSVTILWNETPGIATVNLAIERCGTLHPQPGYTVNVITSPNVTLNSPPATICSGDTVNFQLLSTPTLTSGTVTWDFGDGTIVTTDDSMLGWTSQTHTFTSSSTSQINYNVVITVNDANGCINPAIVNHSIAVNPSPVASISPAGNYAICPSMSPQTLTVNIQGGIGALSTIAWYRNGVLQVSGAPGANQTYTATTYGSYYAVVTANNGCTTTTNTTQYNGNCGGPPPCTTGQTVTITSAVNNCGTITVNGTFTGTPTSVQWITPAPPASQSTTNNVGTFTYDESGSYTIFYRVIYGTCAVTKSVTVVVPYLPELKHTVTCGTGGNYSVELLDNSNFYPGNPITNYTFRINGTVVQSGAAISHLASLPPGMHTIQLTIDGPTSTPCSTSIETIDLPALPLATFTHDAPRCEDAVINFAPDDIQPGLTYLWQFGDTSSNAQQSPDKVYDTFGNRTVTLTVTNQFGCSTTSSSVINVTPNQLAGVISATSLTACDGQTETLSYLPNGGTPTPTVYEWSRNGVVVGTSPTLNVTTSGNYSLSVETNLGCTLDLPAVIVNFIKAPVASINGPDETCAGDTFVLTTPAGGTGADYAWTLNGSPLTAFNGENSIEQTINVAGTYNYVVTTSISDGNGGFCTNTDTHTVVVNALPASPSISFTMLDCDTYTVELVATGPGPGTYTWSNGMTGDTIEVTQGGPYQVRYTNTSGCTSTRDIFIPRDPAVHFWTVPVGCYQFCEELLGQSSITAGPTVPYDYWAWLRGDVQLSGMFSLVGDLDLGTYGAGTYQLTLDNGLCDRVSGDVNIEVVDCKDCEVKFRVRRISRDEKYRPCAFAITYDIYNPHGVTIPFTITAPNGEGLFLPSGVTAPPGSSTHTVHFVPLNGFTGGAVTIYIQGTYKGIPCVTKRTIELPGCKKLSKSGASTISDDAFAKSKLSISPNPATDAVQLQYNFSNSADNDVRTLEIYNLMGVLMERTSLEKTNGTWDAQLSRFAAGQYIVVMKLNGTVITQKALIVK</sequence>
<evidence type="ECO:0000256" key="1">
    <source>
        <dbReference type="ARBA" id="ARBA00022729"/>
    </source>
</evidence>
<dbReference type="Proteomes" id="UP000825381">
    <property type="component" value="Chromosome"/>
</dbReference>
<dbReference type="RefSeq" id="WP_220641165.1">
    <property type="nucleotide sequence ID" value="NZ_CP080429.1"/>
</dbReference>
<evidence type="ECO:0000313" key="3">
    <source>
        <dbReference type="EMBL" id="QYJ68826.1"/>
    </source>
</evidence>
<dbReference type="InterPro" id="IPR026444">
    <property type="entry name" value="Secre_tail"/>
</dbReference>
<evidence type="ECO:0000313" key="4">
    <source>
        <dbReference type="Proteomes" id="UP000825381"/>
    </source>
</evidence>
<feature type="domain" description="PKD" evidence="2">
    <location>
        <begin position="1039"/>
        <end position="1095"/>
    </location>
</feature>